<keyword evidence="9" id="KW-1185">Reference proteome</keyword>
<evidence type="ECO:0000313" key="8">
    <source>
        <dbReference type="EMBL" id="MBB5714129.1"/>
    </source>
</evidence>
<keyword evidence="2 6" id="KW-0288">FMN</keyword>
<comment type="catalytic activity">
    <reaction evidence="5">
        <text>N,N-dimethyl-1,4-phenylenediamine + anthranilate + 2 NAD(+) = 2-(4-dimethylaminophenyl)diazenylbenzoate + 2 NADH + 2 H(+)</text>
        <dbReference type="Rhea" id="RHEA:55872"/>
        <dbReference type="ChEBI" id="CHEBI:15378"/>
        <dbReference type="ChEBI" id="CHEBI:15783"/>
        <dbReference type="ChEBI" id="CHEBI:16567"/>
        <dbReference type="ChEBI" id="CHEBI:57540"/>
        <dbReference type="ChEBI" id="CHEBI:57945"/>
        <dbReference type="ChEBI" id="CHEBI:71579"/>
        <dbReference type="EC" id="1.7.1.17"/>
    </reaction>
    <physiologicalReaction direction="right-to-left" evidence="5">
        <dbReference type="Rhea" id="RHEA:55874"/>
    </physiologicalReaction>
</comment>
<dbReference type="InterPro" id="IPR029039">
    <property type="entry name" value="Flavoprotein-like_sf"/>
</dbReference>
<protein>
    <recommendedName>
        <fullName evidence="6">FMN dependent NADH:quinone oxidoreductase</fullName>
        <ecNumber evidence="6">1.6.5.-</ecNumber>
    </recommendedName>
    <alternativeName>
        <fullName evidence="6">Azo-dye reductase</fullName>
    </alternativeName>
    <alternativeName>
        <fullName evidence="6">FMN-dependent NADH-azo compound oxidoreductase</fullName>
    </alternativeName>
    <alternativeName>
        <fullName evidence="6">FMN-dependent NADH-azoreductase</fullName>
        <ecNumber evidence="6">1.7.1.17</ecNumber>
    </alternativeName>
</protein>
<dbReference type="InterPro" id="IPR050104">
    <property type="entry name" value="FMN-dep_NADH:Q_OxRdtase_AzoR1"/>
</dbReference>
<comment type="function">
    <text evidence="6">Quinone reductase that provides resistance to thiol-specific stress caused by electrophilic quinones.</text>
</comment>
<comment type="catalytic activity">
    <reaction evidence="6">
        <text>2 a quinone + NADH + H(+) = 2 a 1,4-benzosemiquinone + NAD(+)</text>
        <dbReference type="Rhea" id="RHEA:65952"/>
        <dbReference type="ChEBI" id="CHEBI:15378"/>
        <dbReference type="ChEBI" id="CHEBI:57540"/>
        <dbReference type="ChEBI" id="CHEBI:57945"/>
        <dbReference type="ChEBI" id="CHEBI:132124"/>
        <dbReference type="ChEBI" id="CHEBI:134225"/>
    </reaction>
</comment>
<comment type="caution">
    <text evidence="8">The sequence shown here is derived from an EMBL/GenBank/DDBJ whole genome shotgun (WGS) entry which is preliminary data.</text>
</comment>
<keyword evidence="4 6" id="KW-0520">NAD</keyword>
<proteinExistence type="inferred from homology"/>
<comment type="subunit">
    <text evidence="6">Homodimer.</text>
</comment>
<dbReference type="Gene3D" id="3.40.50.360">
    <property type="match status" value="1"/>
</dbReference>
<evidence type="ECO:0000256" key="1">
    <source>
        <dbReference type="ARBA" id="ARBA00022630"/>
    </source>
</evidence>
<evidence type="ECO:0000256" key="3">
    <source>
        <dbReference type="ARBA" id="ARBA00023002"/>
    </source>
</evidence>
<comment type="cofactor">
    <cofactor evidence="6">
        <name>FMN</name>
        <dbReference type="ChEBI" id="CHEBI:58210"/>
    </cofactor>
    <text evidence="6">Binds 1 FMN per subunit.</text>
</comment>
<feature type="binding site" evidence="6">
    <location>
        <begin position="82"/>
        <end position="85"/>
    </location>
    <ligand>
        <name>FMN</name>
        <dbReference type="ChEBI" id="CHEBI:58210"/>
    </ligand>
</feature>
<evidence type="ECO:0000313" key="9">
    <source>
        <dbReference type="Proteomes" id="UP000546200"/>
    </source>
</evidence>
<dbReference type="InterPro" id="IPR023048">
    <property type="entry name" value="NADH:quinone_OxRdtase_FMN_depd"/>
</dbReference>
<dbReference type="AlphaFoldDB" id="A0A7W9BBE2"/>
<feature type="domain" description="Flavodoxin-like fold" evidence="7">
    <location>
        <begin position="2"/>
        <end position="186"/>
    </location>
</feature>
<dbReference type="PANTHER" id="PTHR43741">
    <property type="entry name" value="FMN-DEPENDENT NADH-AZOREDUCTASE 1"/>
    <property type="match status" value="1"/>
</dbReference>
<keyword evidence="3 6" id="KW-0560">Oxidoreductase</keyword>
<evidence type="ECO:0000256" key="6">
    <source>
        <dbReference type="HAMAP-Rule" id="MF_01216"/>
    </source>
</evidence>
<dbReference type="Proteomes" id="UP000546200">
    <property type="component" value="Unassembled WGS sequence"/>
</dbReference>
<dbReference type="InterPro" id="IPR003680">
    <property type="entry name" value="Flavodoxin_fold"/>
</dbReference>
<dbReference type="EC" id="1.7.1.17" evidence="6"/>
<dbReference type="EMBL" id="JACIJK010000002">
    <property type="protein sequence ID" value="MBB5714129.1"/>
    <property type="molecule type" value="Genomic_DNA"/>
</dbReference>
<dbReference type="HAMAP" id="MF_01216">
    <property type="entry name" value="Azoreductase_type1"/>
    <property type="match status" value="1"/>
</dbReference>
<dbReference type="GO" id="GO:0016652">
    <property type="term" value="F:oxidoreductase activity, acting on NAD(P)H as acceptor"/>
    <property type="evidence" value="ECO:0007669"/>
    <property type="project" value="UniProtKB-UniRule"/>
</dbReference>
<dbReference type="SUPFAM" id="SSF52218">
    <property type="entry name" value="Flavoproteins"/>
    <property type="match status" value="1"/>
</dbReference>
<dbReference type="PANTHER" id="PTHR43741:SF4">
    <property type="entry name" value="FMN-DEPENDENT NADH:QUINONE OXIDOREDUCTASE"/>
    <property type="match status" value="1"/>
</dbReference>
<evidence type="ECO:0000256" key="2">
    <source>
        <dbReference type="ARBA" id="ARBA00022643"/>
    </source>
</evidence>
<dbReference type="GO" id="GO:0009055">
    <property type="term" value="F:electron transfer activity"/>
    <property type="evidence" value="ECO:0007669"/>
    <property type="project" value="UniProtKB-UniRule"/>
</dbReference>
<dbReference type="Pfam" id="PF02525">
    <property type="entry name" value="Flavodoxin_2"/>
    <property type="match status" value="1"/>
</dbReference>
<evidence type="ECO:0000256" key="5">
    <source>
        <dbReference type="ARBA" id="ARBA00048542"/>
    </source>
</evidence>
<name>A0A7W9BBE2_9SPHN</name>
<keyword evidence="1 6" id="KW-0285">Flavoprotein</keyword>
<comment type="function">
    <text evidence="6">Also exhibits azoreductase activity. Catalyzes the reductive cleavage of the azo bond in aromatic azo compounds to the corresponding amines.</text>
</comment>
<accession>A0A7W9BBE2</accession>
<organism evidence="8 9">
    <name type="scientific">Sphingomonas aerophila</name>
    <dbReference type="NCBI Taxonomy" id="1344948"/>
    <lineage>
        <taxon>Bacteria</taxon>
        <taxon>Pseudomonadati</taxon>
        <taxon>Pseudomonadota</taxon>
        <taxon>Alphaproteobacteria</taxon>
        <taxon>Sphingomonadales</taxon>
        <taxon>Sphingomonadaceae</taxon>
        <taxon>Sphingomonas</taxon>
    </lineage>
</organism>
<gene>
    <name evidence="6" type="primary">azoR</name>
    <name evidence="8" type="ORF">FHS94_000952</name>
</gene>
<sequence length="189" mass="19722">MSRQLSADVVGRLGGTAKHEVTYRDVAADPLPHFTAVTAPSAHPLSQAVPVLDAAQQAQRATSDAILAEFLDADVIVIGVPMYNFTVPSELKAWIDRVIVPGTTFRKGEAGPEGLAGNKRVILAVARGGVYAAGSPFAPAEHAESLLRSLLGFIGVTEIETVVAEGLNFPEARNSAIASARDAARQLAA</sequence>
<evidence type="ECO:0000256" key="4">
    <source>
        <dbReference type="ARBA" id="ARBA00023027"/>
    </source>
</evidence>
<dbReference type="GO" id="GO:0010181">
    <property type="term" value="F:FMN binding"/>
    <property type="evidence" value="ECO:0007669"/>
    <property type="project" value="UniProtKB-UniRule"/>
</dbReference>
<comment type="similarity">
    <text evidence="6">Belongs to the azoreductase type 1 family.</text>
</comment>
<evidence type="ECO:0000259" key="7">
    <source>
        <dbReference type="Pfam" id="PF02525"/>
    </source>
</evidence>
<reference evidence="8 9" key="1">
    <citation type="submission" date="2020-08" db="EMBL/GenBank/DDBJ databases">
        <title>Genomic Encyclopedia of Type Strains, Phase IV (KMG-IV): sequencing the most valuable type-strain genomes for metagenomic binning, comparative biology and taxonomic classification.</title>
        <authorList>
            <person name="Goeker M."/>
        </authorList>
    </citation>
    <scope>NUCLEOTIDE SEQUENCE [LARGE SCALE GENOMIC DNA]</scope>
    <source>
        <strain evidence="8 9">DSM 100044</strain>
    </source>
</reference>
<dbReference type="EC" id="1.6.5.-" evidence="6"/>
<comment type="caution">
    <text evidence="6">Lacks conserved residue(s) required for the propagation of feature annotation.</text>
</comment>
<dbReference type="GO" id="GO:0016655">
    <property type="term" value="F:oxidoreductase activity, acting on NAD(P)H, quinone or similar compound as acceptor"/>
    <property type="evidence" value="ECO:0007669"/>
    <property type="project" value="InterPro"/>
</dbReference>